<evidence type="ECO:0000313" key="9">
    <source>
        <dbReference type="EMBL" id="KAK7066469.1"/>
    </source>
</evidence>
<feature type="transmembrane region" description="Helical" evidence="6">
    <location>
        <begin position="669"/>
        <end position="691"/>
    </location>
</feature>
<evidence type="ECO:0000256" key="1">
    <source>
        <dbReference type="ARBA" id="ARBA00004141"/>
    </source>
</evidence>
<evidence type="ECO:0000256" key="2">
    <source>
        <dbReference type="ARBA" id="ARBA00022692"/>
    </source>
</evidence>
<feature type="transmembrane region" description="Helical" evidence="6">
    <location>
        <begin position="703"/>
        <end position="721"/>
    </location>
</feature>
<dbReference type="InterPro" id="IPR016186">
    <property type="entry name" value="C-type_lectin-like/link_sf"/>
</dbReference>
<evidence type="ECO:0000259" key="7">
    <source>
        <dbReference type="PROSITE" id="PS50041"/>
    </source>
</evidence>
<dbReference type="SMART" id="SM00060">
    <property type="entry name" value="FN3"/>
    <property type="match status" value="2"/>
</dbReference>
<dbReference type="SUPFAM" id="SSF49265">
    <property type="entry name" value="Fibronectin type III"/>
    <property type="match status" value="2"/>
</dbReference>
<reference evidence="9 10" key="1">
    <citation type="submission" date="2023-11" db="EMBL/GenBank/DDBJ databases">
        <title>Halocaridina rubra genome assembly.</title>
        <authorList>
            <person name="Smith C."/>
        </authorList>
    </citation>
    <scope>NUCLEOTIDE SEQUENCE [LARGE SCALE GENOMIC DNA]</scope>
    <source>
        <strain evidence="9">EP-1</strain>
        <tissue evidence="9">Whole</tissue>
    </source>
</reference>
<dbReference type="PANTHER" id="PTHR12011">
    <property type="entry name" value="ADHESION G-PROTEIN COUPLED RECEPTOR"/>
    <property type="match status" value="1"/>
</dbReference>
<dbReference type="AlphaFoldDB" id="A0AAN8WU91"/>
<feature type="transmembrane region" description="Helical" evidence="6">
    <location>
        <begin position="733"/>
        <end position="762"/>
    </location>
</feature>
<dbReference type="InterPro" id="IPR003961">
    <property type="entry name" value="FN3_dom"/>
</dbReference>
<dbReference type="EMBL" id="JAXCGZ010019176">
    <property type="protein sequence ID" value="KAK7066469.1"/>
    <property type="molecule type" value="Genomic_DNA"/>
</dbReference>
<evidence type="ECO:0000256" key="4">
    <source>
        <dbReference type="ARBA" id="ARBA00023136"/>
    </source>
</evidence>
<keyword evidence="4 6" id="KW-0472">Membrane</keyword>
<organism evidence="9 10">
    <name type="scientific">Halocaridina rubra</name>
    <name type="common">Hawaiian red shrimp</name>
    <dbReference type="NCBI Taxonomy" id="373956"/>
    <lineage>
        <taxon>Eukaryota</taxon>
        <taxon>Metazoa</taxon>
        <taxon>Ecdysozoa</taxon>
        <taxon>Arthropoda</taxon>
        <taxon>Crustacea</taxon>
        <taxon>Multicrustacea</taxon>
        <taxon>Malacostraca</taxon>
        <taxon>Eumalacostraca</taxon>
        <taxon>Eucarida</taxon>
        <taxon>Decapoda</taxon>
        <taxon>Pleocyemata</taxon>
        <taxon>Caridea</taxon>
        <taxon>Atyoidea</taxon>
        <taxon>Atyidae</taxon>
        <taxon>Halocaridina</taxon>
    </lineage>
</organism>
<dbReference type="GO" id="GO:0007166">
    <property type="term" value="P:cell surface receptor signaling pathway"/>
    <property type="evidence" value="ECO:0007669"/>
    <property type="project" value="InterPro"/>
</dbReference>
<proteinExistence type="predicted"/>
<dbReference type="InterPro" id="IPR016187">
    <property type="entry name" value="CTDL_fold"/>
</dbReference>
<dbReference type="InterPro" id="IPR000832">
    <property type="entry name" value="GPCR_2_secretin-like"/>
</dbReference>
<keyword evidence="2 6" id="KW-0812">Transmembrane</keyword>
<dbReference type="CDD" id="cd00063">
    <property type="entry name" value="FN3"/>
    <property type="match status" value="1"/>
</dbReference>
<gene>
    <name evidence="9" type="ORF">SK128_013063</name>
</gene>
<dbReference type="SUPFAM" id="SSF56436">
    <property type="entry name" value="C-type lectin-like"/>
    <property type="match status" value="2"/>
</dbReference>
<feature type="domain" description="C-type lectin" evidence="7">
    <location>
        <begin position="76"/>
        <end position="185"/>
    </location>
</feature>
<keyword evidence="10" id="KW-1185">Reference proteome</keyword>
<evidence type="ECO:0000256" key="3">
    <source>
        <dbReference type="ARBA" id="ARBA00022989"/>
    </source>
</evidence>
<evidence type="ECO:0000256" key="5">
    <source>
        <dbReference type="SAM" id="MobiDB-lite"/>
    </source>
</evidence>
<dbReference type="InterPro" id="IPR017981">
    <property type="entry name" value="GPCR_2-like_7TM"/>
</dbReference>
<dbReference type="PANTHER" id="PTHR12011:SF347">
    <property type="entry name" value="FI21270P1-RELATED"/>
    <property type="match status" value="1"/>
</dbReference>
<dbReference type="PROSITE" id="PS50261">
    <property type="entry name" value="G_PROTEIN_RECEP_F2_4"/>
    <property type="match status" value="1"/>
</dbReference>
<feature type="transmembrane region" description="Helical" evidence="6">
    <location>
        <begin position="816"/>
        <end position="841"/>
    </location>
</feature>
<evidence type="ECO:0000313" key="10">
    <source>
        <dbReference type="Proteomes" id="UP001381693"/>
    </source>
</evidence>
<dbReference type="CDD" id="cd00037">
    <property type="entry name" value="CLECT"/>
    <property type="match status" value="1"/>
</dbReference>
<dbReference type="GO" id="GO:0005886">
    <property type="term" value="C:plasma membrane"/>
    <property type="evidence" value="ECO:0007669"/>
    <property type="project" value="TreeGrafter"/>
</dbReference>
<dbReference type="InterPro" id="IPR036116">
    <property type="entry name" value="FN3_sf"/>
</dbReference>
<evidence type="ECO:0000259" key="8">
    <source>
        <dbReference type="PROSITE" id="PS50261"/>
    </source>
</evidence>
<feature type="transmembrane region" description="Helical" evidence="6">
    <location>
        <begin position="890"/>
        <end position="913"/>
    </location>
</feature>
<accession>A0AAN8WU91</accession>
<dbReference type="Gene3D" id="3.10.100.10">
    <property type="entry name" value="Mannose-Binding Protein A, subunit A"/>
    <property type="match status" value="2"/>
</dbReference>
<feature type="non-terminal residue" evidence="9">
    <location>
        <position position="1"/>
    </location>
</feature>
<feature type="transmembrane region" description="Helical" evidence="6">
    <location>
        <begin position="862"/>
        <end position="884"/>
    </location>
</feature>
<dbReference type="Proteomes" id="UP001381693">
    <property type="component" value="Unassembled WGS sequence"/>
</dbReference>
<protein>
    <submittedName>
        <fullName evidence="9">Uncharacterized protein</fullName>
    </submittedName>
</protein>
<sequence length="1020" mass="113117">EILAENVTDISIDELISVDLGLLVFEKLYEVSLICHFGEVSVTCGQTTAYTALPLHWTTIEGDIIIHAAANGLGGWTRQERQCQLGAGTLVSLANSFEDDRLLGALSASGPKPSIDTYWLGLNMCPENEGSLWSDGSLWGHSRLPNVGSMLGSGTCCIKAVWNPVMKYYTWLGEACDALLPGICEYHPQGMVGRVTDVRRLPANMTLAGIRWSYEPEFWMANSMVIQYCATRDLSKLGTNISPTLNMGNCSSTTVDADVIEHVQTGLRPFTEYNVTVQANLRSINYSGVPTEKIVRTYPETPLLVQTLPTGLLHIMWAQKVAEFQEYDRVMLDVTNSSNPDTKMVSKVISPIGITVSGIALGATYHVSLKEQEGKKRTENKTVLAYPACPCQNCQIGGWCYVLGDEQTDGRAAHFNCIKMETKLVTIEKSSQVDHLLKVAESLRDDLWVDAASKRLTSSESTNKNTLPLMEEVTDNEIITDAKPSDKCLVVSRSQRAVVVEACSIMHTPACSHKAPVASAFPPTDSITKLIGGNWISLDWEWDFGWKANYTVYYMRTQEKRYKRALREQQFASPPVVISDLQSETPYTLELVADLGEGFLSSSEEFDVQTNSDTRPYSHRKVLSISVFRERISYLHLRRLYLTNGKVPSPRTSSSPLKVGAVPIGQSQIMQLVCSSLLVAACITTMLLFFATGMFYQDCIAQLAFLGTLMAAFLNLMLAHPNPVKPENHAGCIVVAVVLHFLFLCAFMFLMLECLTYAHLLVVQIRSPFQKSNWLLMLFGIIIPIVIVVICAATSYNEYTDYSSTNCWLNGNGNAIYGEAVPIFILVVVSVSLILCTMCNQETPPELIDINLRSRQGDSHKLRWVLLAMVLELGVVWSTGVASYTTRDPVLPNVFGLFTLILAITIVGARTSLDDTFRCKMHRLCCGTELTYKRSEILSLSGKSRISPSPHHHPPKVHSAPSASDSKGYTTTEEKSTTCVPTSQEYSLPNTPPQPDEDKQNYVLIKRSYHFTDDDHDRCF</sequence>
<comment type="subcellular location">
    <subcellularLocation>
        <location evidence="1">Membrane</location>
        <topology evidence="1">Multi-pass membrane protein</topology>
    </subcellularLocation>
</comment>
<comment type="caution">
    <text evidence="9">The sequence shown here is derived from an EMBL/GenBank/DDBJ whole genome shotgun (WGS) entry which is preliminary data.</text>
</comment>
<dbReference type="GO" id="GO:0004930">
    <property type="term" value="F:G protein-coupled receptor activity"/>
    <property type="evidence" value="ECO:0007669"/>
    <property type="project" value="InterPro"/>
</dbReference>
<dbReference type="PROSITE" id="PS50041">
    <property type="entry name" value="C_TYPE_LECTIN_2"/>
    <property type="match status" value="1"/>
</dbReference>
<dbReference type="InterPro" id="IPR001304">
    <property type="entry name" value="C-type_lectin-like"/>
</dbReference>
<dbReference type="Pfam" id="PF00002">
    <property type="entry name" value="7tm_2"/>
    <property type="match status" value="1"/>
</dbReference>
<name>A0AAN8WU91_HALRR</name>
<feature type="domain" description="G-protein coupled receptors family 2 profile 2" evidence="8">
    <location>
        <begin position="667"/>
        <end position="907"/>
    </location>
</feature>
<feature type="transmembrane region" description="Helical" evidence="6">
    <location>
        <begin position="774"/>
        <end position="796"/>
    </location>
</feature>
<keyword evidence="3 6" id="KW-1133">Transmembrane helix</keyword>
<evidence type="ECO:0000256" key="6">
    <source>
        <dbReference type="SAM" id="Phobius"/>
    </source>
</evidence>
<dbReference type="Gene3D" id="1.20.1070.10">
    <property type="entry name" value="Rhodopsin 7-helix transmembrane proteins"/>
    <property type="match status" value="1"/>
</dbReference>
<feature type="compositionally biased region" description="Polar residues" evidence="5">
    <location>
        <begin position="965"/>
        <end position="989"/>
    </location>
</feature>
<feature type="region of interest" description="Disordered" evidence="5">
    <location>
        <begin position="943"/>
        <end position="1002"/>
    </location>
</feature>